<dbReference type="PIRSF" id="PIRSF036958">
    <property type="entry name" value="mRNA_capping_HCE"/>
    <property type="match status" value="1"/>
</dbReference>
<sequence length="688" mass="79203">MVNENGVEAYKRAVEERKALFQEAKRARLMSDATETTLEGRGDEGNTASTSRASGVSSSTQPMDPNKDIKEEDLSFVPKGWFDCPPCGEPIGLFIPSKVPLSAAYNSRLPADKWYTPRSIIESQKALGRDIGLVVNLTRSKVYYNARQFEELGVEVVTIECAGRGEAPTPEQVNAFWYTANSYCTATQNAKHVLVHCTHGFNRTGFMICHMLLRSPLSFQRYLSVKEVIGEFAKSRPPGIYKPLYLDTLFKYYHENKNGFVMPKLPTWKSEKDIEDDDDDVGAPLESTGEAGKEKAKDGEPMQHDDLLGEEIIGQHKEEVKNLVRMYILNQEELGRIHHFPGSQPVSFSRDNMQMLEERRYYVTWKADGTRYLLLLMQDGVYIISRSFDVRRLQLRFPLWGLSKDKKPSFKFTPQNGTLLDGEMVVDEDAYSGEKRRRFYAYDLISMDGKKITDLPFKQRYAYIEDYVVVPRKLEQHAIGKEKERYPYHMYNYDDECFAIRRKSFYPLHSCKGVLSNLIPKLLHESDGLIFQDWEDRYVPLTCHALLKWKYSHLNSVDFKLDVKPEPSRKGEGGGGEGEDGENDYILVLSRGGRPQVLEGAKVRFPNHINPLDYLGRIVECSYNQERDTWVFIRERVDKETPNDYNVYMKVLKSIKDNIGEEEVVEWTSKAAQENPLYERDRNRKSAV</sequence>
<evidence type="ECO:0000256" key="12">
    <source>
        <dbReference type="PIRSR" id="PIRSR036958-2"/>
    </source>
</evidence>
<feature type="compositionally biased region" description="Low complexity" evidence="14">
    <location>
        <begin position="47"/>
        <end position="60"/>
    </location>
</feature>
<evidence type="ECO:0000313" key="17">
    <source>
        <dbReference type="Proteomes" id="UP000316726"/>
    </source>
</evidence>
<keyword evidence="6 13" id="KW-0547">Nucleotide-binding</keyword>
<dbReference type="GO" id="GO:0005524">
    <property type="term" value="F:ATP binding"/>
    <property type="evidence" value="ECO:0007669"/>
    <property type="project" value="InterPro"/>
</dbReference>
<dbReference type="InterPro" id="IPR016130">
    <property type="entry name" value="Tyr_Pase_AS"/>
</dbReference>
<reference evidence="16 17" key="1">
    <citation type="submission" date="2018-07" db="EMBL/GenBank/DDBJ databases">
        <title>The complete nuclear genome of the prasinophyte Chloropicon primus (CCMP1205).</title>
        <authorList>
            <person name="Pombert J.-F."/>
            <person name="Otis C."/>
            <person name="Turmel M."/>
            <person name="Lemieux C."/>
        </authorList>
    </citation>
    <scope>NUCLEOTIDE SEQUENCE [LARGE SCALE GENOMIC DNA]</scope>
    <source>
        <strain evidence="16 17">CCMP1205</strain>
    </source>
</reference>
<comment type="catalytic activity">
    <reaction evidence="10">
        <text>a 5'-end diphospho-ribonucleoside in mRNA + GTP + H(+) = a 5'-end (5'-triphosphoguanosine)-ribonucleoside in mRNA + diphosphate</text>
        <dbReference type="Rhea" id="RHEA:67012"/>
        <dbReference type="Rhea" id="RHEA-COMP:17165"/>
        <dbReference type="Rhea" id="RHEA-COMP:17166"/>
        <dbReference type="ChEBI" id="CHEBI:15378"/>
        <dbReference type="ChEBI" id="CHEBI:33019"/>
        <dbReference type="ChEBI" id="CHEBI:37565"/>
        <dbReference type="ChEBI" id="CHEBI:167616"/>
        <dbReference type="ChEBI" id="CHEBI:167617"/>
        <dbReference type="EC" id="2.7.7.50"/>
    </reaction>
    <physiologicalReaction direction="left-to-right" evidence="10">
        <dbReference type="Rhea" id="RHEA:67013"/>
    </physiologicalReaction>
</comment>
<feature type="binding site" evidence="13">
    <location>
        <begin position="421"/>
        <end position="423"/>
    </location>
    <ligand>
        <name>GTP</name>
        <dbReference type="ChEBI" id="CHEBI:37565"/>
    </ligand>
</feature>
<dbReference type="InterPro" id="IPR029021">
    <property type="entry name" value="Prot-tyrosine_phosphatase-like"/>
</dbReference>
<dbReference type="STRING" id="1764295.A0A5B8MX09"/>
<evidence type="ECO:0000256" key="1">
    <source>
        <dbReference type="ARBA" id="ARBA00004123"/>
    </source>
</evidence>
<evidence type="ECO:0000256" key="11">
    <source>
        <dbReference type="PIRSR" id="PIRSR036958-1"/>
    </source>
</evidence>
<feature type="active site" description="N6-GMP-lysine intermediate" evidence="12">
    <location>
        <position position="366"/>
    </location>
</feature>
<evidence type="ECO:0000256" key="14">
    <source>
        <dbReference type="SAM" id="MobiDB-lite"/>
    </source>
</evidence>
<evidence type="ECO:0000256" key="5">
    <source>
        <dbReference type="ARBA" id="ARBA00022695"/>
    </source>
</evidence>
<evidence type="ECO:0000256" key="13">
    <source>
        <dbReference type="PIRSR" id="PIRSR036958-3"/>
    </source>
</evidence>
<dbReference type="SUPFAM" id="SSF56091">
    <property type="entry name" value="DNA ligase/mRNA capping enzyme, catalytic domain"/>
    <property type="match status" value="1"/>
</dbReference>
<keyword evidence="9" id="KW-0539">Nucleus</keyword>
<dbReference type="InterPro" id="IPR001339">
    <property type="entry name" value="mRNA_cap_enzyme_adenylation"/>
</dbReference>
<dbReference type="OrthoDB" id="200924at2759"/>
<dbReference type="GO" id="GO:0004484">
    <property type="term" value="F:mRNA guanylyltransferase activity"/>
    <property type="evidence" value="ECO:0007669"/>
    <property type="project" value="UniProtKB-EC"/>
</dbReference>
<dbReference type="InterPro" id="IPR013846">
    <property type="entry name" value="mRNA_cap_enzyme_C"/>
</dbReference>
<feature type="binding site" evidence="13">
    <location>
        <position position="386"/>
    </location>
    <ligand>
        <name>GTP</name>
        <dbReference type="ChEBI" id="CHEBI:37565"/>
    </ligand>
</feature>
<dbReference type="InterPro" id="IPR017074">
    <property type="entry name" value="mRNA_cap_enz_bifunc"/>
</dbReference>
<evidence type="ECO:0000256" key="10">
    <source>
        <dbReference type="ARBA" id="ARBA00044624"/>
    </source>
</evidence>
<dbReference type="Pfam" id="PF01331">
    <property type="entry name" value="mRNA_cap_enzyme"/>
    <property type="match status" value="1"/>
</dbReference>
<dbReference type="GO" id="GO:0006370">
    <property type="term" value="P:7-methylguanosine mRNA capping"/>
    <property type="evidence" value="ECO:0007669"/>
    <property type="project" value="UniProtKB-KW"/>
</dbReference>
<evidence type="ECO:0000259" key="15">
    <source>
        <dbReference type="PROSITE" id="PS50056"/>
    </source>
</evidence>
<evidence type="ECO:0000256" key="6">
    <source>
        <dbReference type="ARBA" id="ARBA00022741"/>
    </source>
</evidence>
<dbReference type="GO" id="GO:0005525">
    <property type="term" value="F:GTP binding"/>
    <property type="evidence" value="ECO:0007669"/>
    <property type="project" value="UniProtKB-KW"/>
</dbReference>
<keyword evidence="4" id="KW-0808">Transferase</keyword>
<feature type="active site" description="Phosphocysteine intermediate" evidence="11">
    <location>
        <position position="197"/>
    </location>
</feature>
<dbReference type="Pfam" id="PF03919">
    <property type="entry name" value="mRNA_cap_C"/>
    <property type="match status" value="1"/>
</dbReference>
<dbReference type="InterPro" id="IPR012340">
    <property type="entry name" value="NA-bd_OB-fold"/>
</dbReference>
<evidence type="ECO:0000256" key="2">
    <source>
        <dbReference type="ARBA" id="ARBA00012475"/>
    </source>
</evidence>
<dbReference type="GO" id="GO:0005634">
    <property type="term" value="C:nucleus"/>
    <property type="evidence" value="ECO:0007669"/>
    <property type="project" value="UniProtKB-SubCell"/>
</dbReference>
<organism evidence="16 17">
    <name type="scientific">Chloropicon primus</name>
    <dbReference type="NCBI Taxonomy" id="1764295"/>
    <lineage>
        <taxon>Eukaryota</taxon>
        <taxon>Viridiplantae</taxon>
        <taxon>Chlorophyta</taxon>
        <taxon>Chloropicophyceae</taxon>
        <taxon>Chloropicales</taxon>
        <taxon>Chloropicaceae</taxon>
        <taxon>Chloropicon</taxon>
    </lineage>
</organism>
<feature type="compositionally biased region" description="Basic and acidic residues" evidence="14">
    <location>
        <begin position="291"/>
        <end position="302"/>
    </location>
</feature>
<evidence type="ECO:0000256" key="9">
    <source>
        <dbReference type="ARBA" id="ARBA00023242"/>
    </source>
</evidence>
<evidence type="ECO:0000313" key="16">
    <source>
        <dbReference type="EMBL" id="QDZ24112.1"/>
    </source>
</evidence>
<dbReference type="SUPFAM" id="SSF50249">
    <property type="entry name" value="Nucleic acid-binding proteins"/>
    <property type="match status" value="1"/>
</dbReference>
<keyword evidence="3" id="KW-0507">mRNA processing</keyword>
<dbReference type="InterPro" id="IPR051029">
    <property type="entry name" value="mRNA_Capping_Enz/RNA_Phosphat"/>
</dbReference>
<dbReference type="EMBL" id="CP031045">
    <property type="protein sequence ID" value="QDZ24112.1"/>
    <property type="molecule type" value="Genomic_DNA"/>
</dbReference>
<evidence type="ECO:0000256" key="7">
    <source>
        <dbReference type="ARBA" id="ARBA00023042"/>
    </source>
</evidence>
<name>A0A5B8MX09_9CHLO</name>
<dbReference type="Gene3D" id="2.40.50.140">
    <property type="entry name" value="Nucleic acid-binding proteins"/>
    <property type="match status" value="1"/>
</dbReference>
<feature type="binding site" evidence="13">
    <location>
        <position position="371"/>
    </location>
    <ligand>
        <name>GTP</name>
        <dbReference type="ChEBI" id="CHEBI:37565"/>
    </ligand>
</feature>
<dbReference type="Gene3D" id="3.30.470.30">
    <property type="entry name" value="DNA ligase/mRNA capping enzyme"/>
    <property type="match status" value="1"/>
</dbReference>
<dbReference type="PROSITE" id="PS50056">
    <property type="entry name" value="TYR_PHOSPHATASE_2"/>
    <property type="match status" value="1"/>
</dbReference>
<dbReference type="Proteomes" id="UP000316726">
    <property type="component" value="Chromosome 12"/>
</dbReference>
<protein>
    <recommendedName>
        <fullName evidence="2">mRNA guanylyltransferase</fullName>
        <ecNumber evidence="2">2.7.7.50</ecNumber>
    </recommendedName>
</protein>
<dbReference type="SUPFAM" id="SSF52799">
    <property type="entry name" value="(Phosphotyrosine protein) phosphatases II"/>
    <property type="match status" value="1"/>
</dbReference>
<keyword evidence="17" id="KW-1185">Reference proteome</keyword>
<dbReference type="PANTHER" id="PTHR10367">
    <property type="entry name" value="MRNA-CAPPING ENZYME"/>
    <property type="match status" value="1"/>
</dbReference>
<feature type="region of interest" description="Disordered" evidence="14">
    <location>
        <begin position="272"/>
        <end position="302"/>
    </location>
</feature>
<feature type="binding site" evidence="13">
    <location>
        <begin position="634"/>
        <end position="639"/>
    </location>
    <ligand>
        <name>GTP</name>
        <dbReference type="ChEBI" id="CHEBI:37565"/>
    </ligand>
</feature>
<dbReference type="EC" id="2.7.7.50" evidence="2"/>
<dbReference type="InterPro" id="IPR000387">
    <property type="entry name" value="Tyr_Pase_dom"/>
</dbReference>
<gene>
    <name evidence="16" type="ORF">A3770_12p66300</name>
</gene>
<keyword evidence="8 13" id="KW-0342">GTP-binding</keyword>
<evidence type="ECO:0000256" key="3">
    <source>
        <dbReference type="ARBA" id="ARBA00022664"/>
    </source>
</evidence>
<keyword evidence="7" id="KW-0506">mRNA capping</keyword>
<dbReference type="Gene3D" id="3.90.190.10">
    <property type="entry name" value="Protein tyrosine phosphatase superfamily"/>
    <property type="match status" value="1"/>
</dbReference>
<feature type="region of interest" description="Disordered" evidence="14">
    <location>
        <begin position="25"/>
        <end position="68"/>
    </location>
</feature>
<accession>A0A5B8MX09</accession>
<dbReference type="CDD" id="cd07895">
    <property type="entry name" value="Adenylation_mRNA_capping"/>
    <property type="match status" value="1"/>
</dbReference>
<proteinExistence type="predicted"/>
<dbReference type="PROSITE" id="PS00383">
    <property type="entry name" value="TYR_PHOSPHATASE_1"/>
    <property type="match status" value="1"/>
</dbReference>
<feature type="binding site" evidence="13">
    <location>
        <begin position="548"/>
        <end position="550"/>
    </location>
    <ligand>
        <name>GTP</name>
        <dbReference type="ChEBI" id="CHEBI:37565"/>
    </ligand>
</feature>
<keyword evidence="5" id="KW-0548">Nucleotidyltransferase</keyword>
<comment type="subcellular location">
    <subcellularLocation>
        <location evidence="1">Nucleus</location>
    </subcellularLocation>
</comment>
<dbReference type="PANTHER" id="PTHR10367:SF17">
    <property type="entry name" value="MRNA-CAPPING ENZYME"/>
    <property type="match status" value="1"/>
</dbReference>
<feature type="domain" description="Tyrosine specific protein phosphatases" evidence="15">
    <location>
        <begin position="174"/>
        <end position="237"/>
    </location>
</feature>
<evidence type="ECO:0000256" key="4">
    <source>
        <dbReference type="ARBA" id="ARBA00022679"/>
    </source>
</evidence>
<dbReference type="AlphaFoldDB" id="A0A5B8MX09"/>
<dbReference type="GO" id="GO:0140818">
    <property type="term" value="F:mRNA 5'-triphosphate monophosphatase activity"/>
    <property type="evidence" value="ECO:0007669"/>
    <property type="project" value="InterPro"/>
</dbReference>
<evidence type="ECO:0000256" key="8">
    <source>
        <dbReference type="ARBA" id="ARBA00023134"/>
    </source>
</evidence>